<dbReference type="InterPro" id="IPR019056">
    <property type="entry name" value="Phage_TAC_6"/>
</dbReference>
<comment type="caution">
    <text evidence="1">The sequence shown here is derived from an EMBL/GenBank/DDBJ whole genome shotgun (WGS) entry which is preliminary data.</text>
</comment>
<evidence type="ECO:0008006" key="3">
    <source>
        <dbReference type="Google" id="ProtNLM"/>
    </source>
</evidence>
<evidence type="ECO:0000313" key="1">
    <source>
        <dbReference type="EMBL" id="GGZ45571.1"/>
    </source>
</evidence>
<protein>
    <recommendedName>
        <fullName evidence="3">Phage tail assembly chaperone</fullName>
    </recommendedName>
</protein>
<sequence>MNEDWAGRLRQAVVDIGLKPADFWALSLSEWLALITPPAAPNLPRDDLHTLMSLFPDNKK</sequence>
<reference evidence="1" key="2">
    <citation type="submission" date="2020-09" db="EMBL/GenBank/DDBJ databases">
        <authorList>
            <person name="Sun Q."/>
            <person name="Kim S."/>
        </authorList>
    </citation>
    <scope>NUCLEOTIDE SEQUENCE</scope>
    <source>
        <strain evidence="1">KCTC 32296</strain>
    </source>
</reference>
<dbReference type="RefSeq" id="WP_189489148.1">
    <property type="nucleotide sequence ID" value="NZ_BMZB01000009.1"/>
</dbReference>
<dbReference type="Pfam" id="PF09550">
    <property type="entry name" value="Phage_TAC_6"/>
    <property type="match status" value="1"/>
</dbReference>
<name>A0A918UZ03_9CAUL</name>
<dbReference type="AlphaFoldDB" id="A0A918UZ03"/>
<dbReference type="EMBL" id="BMZB01000009">
    <property type="protein sequence ID" value="GGZ45571.1"/>
    <property type="molecule type" value="Genomic_DNA"/>
</dbReference>
<evidence type="ECO:0000313" key="2">
    <source>
        <dbReference type="Proteomes" id="UP000662572"/>
    </source>
</evidence>
<reference evidence="1" key="1">
    <citation type="journal article" date="2014" name="Int. J. Syst. Evol. Microbiol.">
        <title>Complete genome sequence of Corynebacterium casei LMG S-19264T (=DSM 44701T), isolated from a smear-ripened cheese.</title>
        <authorList>
            <consortium name="US DOE Joint Genome Institute (JGI-PGF)"/>
            <person name="Walter F."/>
            <person name="Albersmeier A."/>
            <person name="Kalinowski J."/>
            <person name="Ruckert C."/>
        </authorList>
    </citation>
    <scope>NUCLEOTIDE SEQUENCE</scope>
    <source>
        <strain evidence="1">KCTC 32296</strain>
    </source>
</reference>
<organism evidence="1 2">
    <name type="scientific">Asticcacaulis endophyticus</name>
    <dbReference type="NCBI Taxonomy" id="1395890"/>
    <lineage>
        <taxon>Bacteria</taxon>
        <taxon>Pseudomonadati</taxon>
        <taxon>Pseudomonadota</taxon>
        <taxon>Alphaproteobacteria</taxon>
        <taxon>Caulobacterales</taxon>
        <taxon>Caulobacteraceae</taxon>
        <taxon>Asticcacaulis</taxon>
    </lineage>
</organism>
<proteinExistence type="predicted"/>
<keyword evidence="2" id="KW-1185">Reference proteome</keyword>
<dbReference type="Proteomes" id="UP000662572">
    <property type="component" value="Unassembled WGS sequence"/>
</dbReference>
<accession>A0A918UZ03</accession>
<gene>
    <name evidence="1" type="ORF">GCM10011273_35360</name>
</gene>